<dbReference type="AlphaFoldDB" id="A0AAW0BAA2"/>
<organism evidence="2 3">
    <name type="scientific">Favolaschia claudopus</name>
    <dbReference type="NCBI Taxonomy" id="2862362"/>
    <lineage>
        <taxon>Eukaryota</taxon>
        <taxon>Fungi</taxon>
        <taxon>Dikarya</taxon>
        <taxon>Basidiomycota</taxon>
        <taxon>Agaricomycotina</taxon>
        <taxon>Agaricomycetes</taxon>
        <taxon>Agaricomycetidae</taxon>
        <taxon>Agaricales</taxon>
        <taxon>Marasmiineae</taxon>
        <taxon>Mycenaceae</taxon>
        <taxon>Favolaschia</taxon>
    </lineage>
</organism>
<dbReference type="EMBL" id="JAWWNJ010000036">
    <property type="protein sequence ID" value="KAK7022997.1"/>
    <property type="molecule type" value="Genomic_DNA"/>
</dbReference>
<gene>
    <name evidence="2" type="ORF">R3P38DRAFT_2779730</name>
</gene>
<dbReference type="Proteomes" id="UP001362999">
    <property type="component" value="Unassembled WGS sequence"/>
</dbReference>
<evidence type="ECO:0000256" key="1">
    <source>
        <dbReference type="SAM" id="MobiDB-lite"/>
    </source>
</evidence>
<feature type="region of interest" description="Disordered" evidence="1">
    <location>
        <begin position="257"/>
        <end position="334"/>
    </location>
</feature>
<name>A0AAW0BAA2_9AGAR</name>
<protein>
    <submittedName>
        <fullName evidence="2">Uncharacterized protein</fullName>
    </submittedName>
</protein>
<sequence>MYHRSWFTLTLSTSRSRHAVPKSRRFALPSLLLDRNPQLRRAPHLAPLFSHAGSLSAPFTSSARTWRKFASKPMRCTQIKSSKVRSRSIPTVIHLYAADCVKATQIDYLHNLVPPTRSVVLLSLEMTSSDNDQGGNFDSAGKRYVHLTNTLTTFPGAAMLPSSSSLIHPPFARVLAGEEAGVLFTLSSPPPHHRLRIVRRGCRIKRQRAPGCEGKGWKLRVDLGCGRRIERAGEYDEDDESAGQGCWDGKVAQCMRRRSGRGGTGRDEGGVGMGWSPREGTKKGGSGAGTGERAGGGGVAFGGGPVRRQRERRMAGARVRDNALDEAQSTMRRAKEDEMTVLRARGDGYLKEEEDVARWPRDTVECKTWT</sequence>
<accession>A0AAW0BAA2</accession>
<evidence type="ECO:0000313" key="3">
    <source>
        <dbReference type="Proteomes" id="UP001362999"/>
    </source>
</evidence>
<evidence type="ECO:0000313" key="2">
    <source>
        <dbReference type="EMBL" id="KAK7022997.1"/>
    </source>
</evidence>
<feature type="compositionally biased region" description="Basic and acidic residues" evidence="1">
    <location>
        <begin position="312"/>
        <end position="323"/>
    </location>
</feature>
<feature type="compositionally biased region" description="Gly residues" evidence="1">
    <location>
        <begin position="283"/>
        <end position="305"/>
    </location>
</feature>
<reference evidence="2 3" key="1">
    <citation type="journal article" date="2024" name="J Genomics">
        <title>Draft genome sequencing and assembly of Favolaschia claudopus CIRM-BRFM 2984 isolated from oak limbs.</title>
        <authorList>
            <person name="Navarro D."/>
            <person name="Drula E."/>
            <person name="Chaduli D."/>
            <person name="Cazenave R."/>
            <person name="Ahrendt S."/>
            <person name="Wang J."/>
            <person name="Lipzen A."/>
            <person name="Daum C."/>
            <person name="Barry K."/>
            <person name="Grigoriev I.V."/>
            <person name="Favel A."/>
            <person name="Rosso M.N."/>
            <person name="Martin F."/>
        </authorList>
    </citation>
    <scope>NUCLEOTIDE SEQUENCE [LARGE SCALE GENOMIC DNA]</scope>
    <source>
        <strain evidence="2 3">CIRM-BRFM 2984</strain>
    </source>
</reference>
<comment type="caution">
    <text evidence="2">The sequence shown here is derived from an EMBL/GenBank/DDBJ whole genome shotgun (WGS) entry which is preliminary data.</text>
</comment>
<keyword evidence="3" id="KW-1185">Reference proteome</keyword>
<proteinExistence type="predicted"/>